<dbReference type="EMBL" id="CP002040">
    <property type="protein sequence ID" value="ADH67643.1"/>
    <property type="molecule type" value="Genomic_DNA"/>
</dbReference>
<dbReference type="InterPro" id="IPR025736">
    <property type="entry name" value="PucR_C-HTH_dom"/>
</dbReference>
<gene>
    <name evidence="2" type="ordered locus">Ndas_2221</name>
</gene>
<dbReference type="STRING" id="446468.Ndas_2221"/>
<dbReference type="OrthoDB" id="5051269at2"/>
<evidence type="ECO:0000259" key="1">
    <source>
        <dbReference type="Pfam" id="PF13556"/>
    </source>
</evidence>
<dbReference type="Pfam" id="PF13556">
    <property type="entry name" value="HTH_30"/>
    <property type="match status" value="1"/>
</dbReference>
<keyword evidence="3" id="KW-1185">Reference proteome</keyword>
<sequence>MRELLGRISALDPEAGAAVKVIAYFDELTGAGVEPVIRGAAVLTGVPAGFTHPGRGLALRADPAGEVRRTAADPDPSWHSIRVGGGVLWLERATAGPGPVEAMVLERAAAALRARLEHAPPPAGGRTALARALVDADLPEEQRARAARRYGLAPGSRARAVADHGGGVRVLAAEEPPGARRAGVGPAVEALDLPSSWHDARKALRFTARGTGADPGPRVVFAEELGGLLLLADTVRPGGEPVPDVAALERVAREAPPLLAVLDAVASSPSLRAAARAQGQHHSTLQEGLGRAERLLGWPVREVSGRLRLQVALALRRLYCNL</sequence>
<dbReference type="AlphaFoldDB" id="D7AUR3"/>
<dbReference type="KEGG" id="nda:Ndas_2221"/>
<dbReference type="HOGENOM" id="CLU_068869_0_0_11"/>
<organism evidence="2 3">
    <name type="scientific">Nocardiopsis dassonvillei (strain ATCC 23218 / DSM 43111 / CIP 107115 / JCM 7437 / KCTC 9190 / NBRC 14626 / NCTC 10488 / NRRL B-5397 / IMRU 509)</name>
    <name type="common">Actinomadura dassonvillei</name>
    <dbReference type="NCBI Taxonomy" id="446468"/>
    <lineage>
        <taxon>Bacteria</taxon>
        <taxon>Bacillati</taxon>
        <taxon>Actinomycetota</taxon>
        <taxon>Actinomycetes</taxon>
        <taxon>Streptosporangiales</taxon>
        <taxon>Nocardiopsidaceae</taxon>
        <taxon>Nocardiopsis</taxon>
    </lineage>
</organism>
<reference evidence="2 3" key="1">
    <citation type="journal article" date="2010" name="Stand. Genomic Sci.">
        <title>Complete genome sequence of Nocardiopsis dassonvillei type strain (IMRU 509).</title>
        <authorList>
            <person name="Sun H."/>
            <person name="Lapidus A."/>
            <person name="Nolan M."/>
            <person name="Lucas S."/>
            <person name="Del Rio T.G."/>
            <person name="Tice H."/>
            <person name="Cheng J.F."/>
            <person name="Tapia R."/>
            <person name="Han C."/>
            <person name="Goodwin L."/>
            <person name="Pitluck S."/>
            <person name="Pagani I."/>
            <person name="Ivanova N."/>
            <person name="Mavromatis K."/>
            <person name="Mikhailova N."/>
            <person name="Pati A."/>
            <person name="Chen A."/>
            <person name="Palaniappan K."/>
            <person name="Land M."/>
            <person name="Hauser L."/>
            <person name="Chang Y.J."/>
            <person name="Jeffries C.D."/>
            <person name="Djao O.D."/>
            <person name="Rohde M."/>
            <person name="Sikorski J."/>
            <person name="Goker M."/>
            <person name="Woyke T."/>
            <person name="Bristow J."/>
            <person name="Eisen J.A."/>
            <person name="Markowitz V."/>
            <person name="Hugenholtz P."/>
            <person name="Kyrpides N.C."/>
            <person name="Klenk H.P."/>
        </authorList>
    </citation>
    <scope>NUCLEOTIDE SEQUENCE [LARGE SCALE GENOMIC DNA]</scope>
    <source>
        <strain evidence="3">ATCC 23218 / DSM 43111 / CIP 107115 / JCM 7437 / KCTC 9190 / NBRC 14626 / NCTC 10488 / NRRL B-5397 / IMRU 509</strain>
    </source>
</reference>
<name>D7AUR3_NOCDD</name>
<proteinExistence type="predicted"/>
<dbReference type="InterPro" id="IPR051448">
    <property type="entry name" value="CdaR-like_regulators"/>
</dbReference>
<accession>D7AUR3</accession>
<dbReference type="eggNOG" id="COG2508">
    <property type="taxonomic scope" value="Bacteria"/>
</dbReference>
<dbReference type="PANTHER" id="PTHR33744:SF1">
    <property type="entry name" value="DNA-BINDING TRANSCRIPTIONAL ACTIVATOR ADER"/>
    <property type="match status" value="1"/>
</dbReference>
<dbReference type="Proteomes" id="UP000002219">
    <property type="component" value="Chromosome 1"/>
</dbReference>
<dbReference type="PANTHER" id="PTHR33744">
    <property type="entry name" value="CARBOHYDRATE DIACID REGULATOR"/>
    <property type="match status" value="1"/>
</dbReference>
<protein>
    <submittedName>
        <fullName evidence="2">Transcriptional regulator, CdaR</fullName>
    </submittedName>
</protein>
<evidence type="ECO:0000313" key="2">
    <source>
        <dbReference type="EMBL" id="ADH67643.1"/>
    </source>
</evidence>
<dbReference type="RefSeq" id="WP_013153250.1">
    <property type="nucleotide sequence ID" value="NC_014210.1"/>
</dbReference>
<feature type="domain" description="PucR C-terminal helix-turn-helix" evidence="1">
    <location>
        <begin position="258"/>
        <end position="314"/>
    </location>
</feature>
<evidence type="ECO:0000313" key="3">
    <source>
        <dbReference type="Proteomes" id="UP000002219"/>
    </source>
</evidence>
<dbReference type="Gene3D" id="1.10.10.2840">
    <property type="entry name" value="PucR C-terminal helix-turn-helix domain"/>
    <property type="match status" value="1"/>
</dbReference>
<dbReference type="GeneID" id="91484806"/>
<dbReference type="InterPro" id="IPR042070">
    <property type="entry name" value="PucR_C-HTH_sf"/>
</dbReference>